<name>A0A0R1VVB0_9LACO</name>
<protein>
    <submittedName>
        <fullName evidence="1">Uncharacterized protein</fullName>
    </submittedName>
</protein>
<organism evidence="1 2">
    <name type="scientific">Lactobacillus kitasatonis DSM 16761 = JCM 1039</name>
    <dbReference type="NCBI Taxonomy" id="1423767"/>
    <lineage>
        <taxon>Bacteria</taxon>
        <taxon>Bacillati</taxon>
        <taxon>Bacillota</taxon>
        <taxon>Bacilli</taxon>
        <taxon>Lactobacillales</taxon>
        <taxon>Lactobacillaceae</taxon>
        <taxon>Lactobacillus</taxon>
    </lineage>
</organism>
<comment type="caution">
    <text evidence="1">The sequence shown here is derived from an EMBL/GenBank/DDBJ whole genome shotgun (WGS) entry which is preliminary data.</text>
</comment>
<proteinExistence type="predicted"/>
<gene>
    <name evidence="1" type="ORF">FC59_GL001610</name>
</gene>
<dbReference type="PATRIC" id="fig|1423767.3.peg.1671"/>
<sequence length="265" mass="29819">MLTVNGKNVDYVMINNSCFKYKLDWLDKNQTGAAKQNAIYRGKKLGVLTDDMSLNIKSGNFDDFCIGDYFTIGQNQYTIAGINYKIDDDNPTLNNHLVLLTSADSQKYQMNPTATTEGGFVGSDFFKNSLPTIVDRLEKDFGDHLLSFNEKLTDKVEDGVPTHMSDYTVKACMCSSKMISGSAHGSTDSGKIYNSGNDNQLPIYKLRPNLATGNANWYWLRDVTNATDFALINTSGKIVWDDLPNHTSWYSAYYKNQMRAYFLIN</sequence>
<evidence type="ECO:0000313" key="1">
    <source>
        <dbReference type="EMBL" id="KRM06694.1"/>
    </source>
</evidence>
<dbReference type="Proteomes" id="UP000051307">
    <property type="component" value="Unassembled WGS sequence"/>
</dbReference>
<dbReference type="eggNOG" id="ENOG502ZQEV">
    <property type="taxonomic scope" value="Bacteria"/>
</dbReference>
<reference evidence="1 2" key="1">
    <citation type="journal article" date="2015" name="Genome Announc.">
        <title>Expanding the biotechnology potential of lactobacilli through comparative genomics of 213 strains and associated genera.</title>
        <authorList>
            <person name="Sun Z."/>
            <person name="Harris H.M."/>
            <person name="McCann A."/>
            <person name="Guo C."/>
            <person name="Argimon S."/>
            <person name="Zhang W."/>
            <person name="Yang X."/>
            <person name="Jeffery I.B."/>
            <person name="Cooney J.C."/>
            <person name="Kagawa T.F."/>
            <person name="Liu W."/>
            <person name="Song Y."/>
            <person name="Salvetti E."/>
            <person name="Wrobel A."/>
            <person name="Rasinkangas P."/>
            <person name="Parkhill J."/>
            <person name="Rea M.C."/>
            <person name="O'Sullivan O."/>
            <person name="Ritari J."/>
            <person name="Douillard F.P."/>
            <person name="Paul Ross R."/>
            <person name="Yang R."/>
            <person name="Briner A.E."/>
            <person name="Felis G.E."/>
            <person name="de Vos W.M."/>
            <person name="Barrangou R."/>
            <person name="Klaenhammer T.R."/>
            <person name="Caufield P.W."/>
            <person name="Cui Y."/>
            <person name="Zhang H."/>
            <person name="O'Toole P.W."/>
        </authorList>
    </citation>
    <scope>NUCLEOTIDE SEQUENCE [LARGE SCALE GENOMIC DNA]</scope>
    <source>
        <strain evidence="1 2">DSM 16761</strain>
    </source>
</reference>
<dbReference type="RefSeq" id="WP_025014912.1">
    <property type="nucleotide sequence ID" value="NZ_AZFU01000004.1"/>
</dbReference>
<dbReference type="OrthoDB" id="2023587at2"/>
<dbReference type="AlphaFoldDB" id="A0A0R1VVB0"/>
<accession>A0A0R1VVB0</accession>
<dbReference type="EMBL" id="AZFU01000004">
    <property type="protein sequence ID" value="KRM06694.1"/>
    <property type="molecule type" value="Genomic_DNA"/>
</dbReference>
<evidence type="ECO:0000313" key="2">
    <source>
        <dbReference type="Proteomes" id="UP000051307"/>
    </source>
</evidence>